<sequence length="39" mass="4547">MNLFIIAMIGIIGTIISVTRRAFIFFIQLRSTISYIHFK</sequence>
<evidence type="ECO:0000313" key="2">
    <source>
        <dbReference type="EMBL" id="SDF58672.1"/>
    </source>
</evidence>
<dbReference type="EMBL" id="FNAN01000011">
    <property type="protein sequence ID" value="SDF58672.1"/>
    <property type="molecule type" value="Genomic_DNA"/>
</dbReference>
<dbReference type="Proteomes" id="UP000198748">
    <property type="component" value="Unassembled WGS sequence"/>
</dbReference>
<protein>
    <submittedName>
        <fullName evidence="2">Uncharacterized protein</fullName>
    </submittedName>
</protein>
<dbReference type="STRING" id="659014.SAMN04487996_111205"/>
<evidence type="ECO:0000313" key="3">
    <source>
        <dbReference type="Proteomes" id="UP000198748"/>
    </source>
</evidence>
<keyword evidence="3" id="KW-1185">Reference proteome</keyword>
<evidence type="ECO:0000256" key="1">
    <source>
        <dbReference type="SAM" id="Phobius"/>
    </source>
</evidence>
<keyword evidence="1" id="KW-0812">Transmembrane</keyword>
<feature type="transmembrane region" description="Helical" evidence="1">
    <location>
        <begin position="6"/>
        <end position="29"/>
    </location>
</feature>
<gene>
    <name evidence="2" type="ORF">SAMN04487996_111205</name>
</gene>
<proteinExistence type="predicted"/>
<organism evidence="2 3">
    <name type="scientific">Dyadobacter soli</name>
    <dbReference type="NCBI Taxonomy" id="659014"/>
    <lineage>
        <taxon>Bacteria</taxon>
        <taxon>Pseudomonadati</taxon>
        <taxon>Bacteroidota</taxon>
        <taxon>Cytophagia</taxon>
        <taxon>Cytophagales</taxon>
        <taxon>Spirosomataceae</taxon>
        <taxon>Dyadobacter</taxon>
    </lineage>
</organism>
<name>A0A1G7MAD7_9BACT</name>
<reference evidence="3" key="1">
    <citation type="submission" date="2016-10" db="EMBL/GenBank/DDBJ databases">
        <authorList>
            <person name="Varghese N."/>
            <person name="Submissions S."/>
        </authorList>
    </citation>
    <scope>NUCLEOTIDE SEQUENCE [LARGE SCALE GENOMIC DNA]</scope>
    <source>
        <strain evidence="3">DSM 25329</strain>
    </source>
</reference>
<keyword evidence="1" id="KW-0472">Membrane</keyword>
<dbReference type="AlphaFoldDB" id="A0A1G7MAD7"/>
<accession>A0A1G7MAD7</accession>
<keyword evidence="1" id="KW-1133">Transmembrane helix</keyword>